<proteinExistence type="predicted"/>
<dbReference type="Proteomes" id="UP000605805">
    <property type="component" value="Unassembled WGS sequence"/>
</dbReference>
<dbReference type="EMBL" id="DQTV01000046">
    <property type="protein sequence ID" value="HIP56965.1"/>
    <property type="molecule type" value="Genomic_DNA"/>
</dbReference>
<dbReference type="PANTHER" id="PTHR40730">
    <property type="entry name" value="TRANSCRIPTIONAL REGULATOR PROTEIN-LIKE PROTEIN"/>
    <property type="match status" value="1"/>
</dbReference>
<evidence type="ECO:0000259" key="1">
    <source>
        <dbReference type="Pfam" id="PF10120"/>
    </source>
</evidence>
<dbReference type="Gene3D" id="1.10.10.60">
    <property type="entry name" value="Homeodomain-like"/>
    <property type="match status" value="1"/>
</dbReference>
<feature type="domain" description="Thiamine-phosphate synthase ThiN" evidence="1">
    <location>
        <begin position="138"/>
        <end position="297"/>
    </location>
</feature>
<sequence>MIVPQELVAKFVIPYIRALVAIELYRRGYSQVKIAKLLGISQPMVSRYIAEGVEYQIEKLSSVGIPREEAMAVANMLTEVASRGRKQDFIRILASYGNTILMRGYLCSKHRELVPDIPLDCSMCTKLFSQPHDPLIEELKQAYEILRNCSKAYELIPEVGANIVVALPDAVSPREIVGFSGRIIRVGNRIEAVGEPLYGGSRHTAQILLIVRKRHHGIRAAMVIRYSNTCVEKLRRNGMTVLDTGPHENLEALYKDLEQVVKASTARPDAIADRGGMGIEPVIYIFGLSAIEVVKKALICVEETN</sequence>
<gene>
    <name evidence="2" type="ORF">EYH02_02700</name>
</gene>
<protein>
    <recommendedName>
        <fullName evidence="1">Thiamine-phosphate synthase ThiN domain-containing protein</fullName>
    </recommendedName>
</protein>
<name>A0A833DUZ8_9CREN</name>
<dbReference type="InterPro" id="IPR036409">
    <property type="entry name" value="Aldolase_II/adducin_N_sf"/>
</dbReference>
<reference evidence="2" key="1">
    <citation type="journal article" date="2020" name="ISME J.">
        <title>Gammaproteobacteria mediating utilization of methyl-, sulfur- and petroleum organic compounds in deep ocean hydrothermal plumes.</title>
        <authorList>
            <person name="Zhou Z."/>
            <person name="Liu Y."/>
            <person name="Pan J."/>
            <person name="Cron B.R."/>
            <person name="Toner B.M."/>
            <person name="Anantharaman K."/>
            <person name="Breier J.A."/>
            <person name="Dick G.J."/>
            <person name="Li M."/>
        </authorList>
    </citation>
    <scope>NUCLEOTIDE SEQUENCE</scope>
    <source>
        <strain evidence="2">SZUA-1435</strain>
    </source>
</reference>
<dbReference type="AlphaFoldDB" id="A0A833DUZ8"/>
<evidence type="ECO:0000313" key="3">
    <source>
        <dbReference type="Proteomes" id="UP000605805"/>
    </source>
</evidence>
<dbReference type="Gene3D" id="3.40.225.10">
    <property type="entry name" value="Class II aldolase/adducin N-terminal domain"/>
    <property type="match status" value="1"/>
</dbReference>
<comment type="caution">
    <text evidence="2">The sequence shown here is derived from an EMBL/GenBank/DDBJ whole genome shotgun (WGS) entry which is preliminary data.</text>
</comment>
<dbReference type="SUPFAM" id="SSF53639">
    <property type="entry name" value="AraD/HMP-PK domain-like"/>
    <property type="match status" value="1"/>
</dbReference>
<accession>A0A833DUZ8</accession>
<dbReference type="InterPro" id="IPR019293">
    <property type="entry name" value="ThiN"/>
</dbReference>
<organism evidence="2 3">
    <name type="scientific">Ignisphaera aggregans</name>
    <dbReference type="NCBI Taxonomy" id="334771"/>
    <lineage>
        <taxon>Archaea</taxon>
        <taxon>Thermoproteota</taxon>
        <taxon>Thermoprotei</taxon>
        <taxon>Desulfurococcales</taxon>
        <taxon>Desulfurococcaceae</taxon>
        <taxon>Ignisphaera</taxon>
    </lineage>
</organism>
<evidence type="ECO:0000313" key="2">
    <source>
        <dbReference type="EMBL" id="HIP56965.1"/>
    </source>
</evidence>
<dbReference type="PANTHER" id="PTHR40730:SF4">
    <property type="entry name" value="TRANSCRIPTIONAL REGULATOR"/>
    <property type="match status" value="1"/>
</dbReference>
<dbReference type="Pfam" id="PF10120">
    <property type="entry name" value="ThiN"/>
    <property type="match status" value="1"/>
</dbReference>